<feature type="transmembrane region" description="Helical" evidence="6">
    <location>
        <begin position="295"/>
        <end position="313"/>
    </location>
</feature>
<dbReference type="InterPro" id="IPR011923">
    <property type="entry name" value="RodA/MrdB"/>
</dbReference>
<comment type="caution">
    <text evidence="7">The sequence shown here is derived from an EMBL/GenBank/DDBJ whole genome shotgun (WGS) entry which is preliminary data.</text>
</comment>
<accession>A0ABU0JQZ1</accession>
<evidence type="ECO:0000313" key="7">
    <source>
        <dbReference type="EMBL" id="MDQ0479510.1"/>
    </source>
</evidence>
<protein>
    <submittedName>
        <fullName evidence="7">Rod shape determining protein RodA</fullName>
    </submittedName>
</protein>
<keyword evidence="2 6" id="KW-0812">Transmembrane</keyword>
<evidence type="ECO:0000256" key="6">
    <source>
        <dbReference type="SAM" id="Phobius"/>
    </source>
</evidence>
<keyword evidence="3" id="KW-0133">Cell shape</keyword>
<proteinExistence type="predicted"/>
<dbReference type="RefSeq" id="WP_307355538.1">
    <property type="nucleotide sequence ID" value="NZ_BAAACJ010000033.1"/>
</dbReference>
<name>A0ABU0JQZ1_HATLI</name>
<feature type="transmembrane region" description="Helical" evidence="6">
    <location>
        <begin position="134"/>
        <end position="152"/>
    </location>
</feature>
<dbReference type="PANTHER" id="PTHR30474:SF1">
    <property type="entry name" value="PEPTIDOGLYCAN GLYCOSYLTRANSFERASE MRDB"/>
    <property type="match status" value="1"/>
</dbReference>
<feature type="transmembrane region" description="Helical" evidence="6">
    <location>
        <begin position="75"/>
        <end position="93"/>
    </location>
</feature>
<organism evidence="7 8">
    <name type="scientific">Hathewaya limosa</name>
    <name type="common">Clostridium limosum</name>
    <dbReference type="NCBI Taxonomy" id="1536"/>
    <lineage>
        <taxon>Bacteria</taxon>
        <taxon>Bacillati</taxon>
        <taxon>Bacillota</taxon>
        <taxon>Clostridia</taxon>
        <taxon>Eubacteriales</taxon>
        <taxon>Clostridiaceae</taxon>
        <taxon>Hathewaya</taxon>
    </lineage>
</organism>
<keyword evidence="5 6" id="KW-0472">Membrane</keyword>
<comment type="subcellular location">
    <subcellularLocation>
        <location evidence="1">Membrane</location>
        <topology evidence="1">Multi-pass membrane protein</topology>
    </subcellularLocation>
</comment>
<feature type="transmembrane region" description="Helical" evidence="6">
    <location>
        <begin position="158"/>
        <end position="175"/>
    </location>
</feature>
<dbReference type="EMBL" id="JAUSWN010000009">
    <property type="protein sequence ID" value="MDQ0479510.1"/>
    <property type="molecule type" value="Genomic_DNA"/>
</dbReference>
<feature type="transmembrane region" description="Helical" evidence="6">
    <location>
        <begin position="47"/>
        <end position="68"/>
    </location>
</feature>
<dbReference type="Proteomes" id="UP001224418">
    <property type="component" value="Unassembled WGS sequence"/>
</dbReference>
<dbReference type="InterPro" id="IPR001182">
    <property type="entry name" value="FtsW/RodA"/>
</dbReference>
<evidence type="ECO:0000256" key="3">
    <source>
        <dbReference type="ARBA" id="ARBA00022960"/>
    </source>
</evidence>
<gene>
    <name evidence="7" type="ORF">QOZ93_001251</name>
</gene>
<reference evidence="7 8" key="1">
    <citation type="submission" date="2023-07" db="EMBL/GenBank/DDBJ databases">
        <title>Genomic Encyclopedia of Type Strains, Phase IV (KMG-IV): sequencing the most valuable type-strain genomes for metagenomic binning, comparative biology and taxonomic classification.</title>
        <authorList>
            <person name="Goeker M."/>
        </authorList>
    </citation>
    <scope>NUCLEOTIDE SEQUENCE [LARGE SCALE GENOMIC DNA]</scope>
    <source>
        <strain evidence="7 8">DSM 1400</strain>
    </source>
</reference>
<feature type="transmembrane region" description="Helical" evidence="6">
    <location>
        <begin position="266"/>
        <end position="283"/>
    </location>
</feature>
<evidence type="ECO:0000256" key="1">
    <source>
        <dbReference type="ARBA" id="ARBA00004141"/>
    </source>
</evidence>
<feature type="transmembrane region" description="Helical" evidence="6">
    <location>
        <begin position="333"/>
        <end position="354"/>
    </location>
</feature>
<evidence type="ECO:0000256" key="4">
    <source>
        <dbReference type="ARBA" id="ARBA00022989"/>
    </source>
</evidence>
<keyword evidence="8" id="KW-1185">Reference proteome</keyword>
<evidence type="ECO:0000256" key="5">
    <source>
        <dbReference type="ARBA" id="ARBA00023136"/>
    </source>
</evidence>
<keyword evidence="4 6" id="KW-1133">Transmembrane helix</keyword>
<evidence type="ECO:0000256" key="2">
    <source>
        <dbReference type="ARBA" id="ARBA00022692"/>
    </source>
</evidence>
<dbReference type="NCBIfam" id="TIGR02210">
    <property type="entry name" value="rodA_shape"/>
    <property type="match status" value="1"/>
</dbReference>
<feature type="transmembrane region" description="Helical" evidence="6">
    <location>
        <begin position="15"/>
        <end position="35"/>
    </location>
</feature>
<evidence type="ECO:0000313" key="8">
    <source>
        <dbReference type="Proteomes" id="UP001224418"/>
    </source>
</evidence>
<dbReference type="Pfam" id="PF01098">
    <property type="entry name" value="FTSW_RODA_SPOVE"/>
    <property type="match status" value="1"/>
</dbReference>
<dbReference type="PANTHER" id="PTHR30474">
    <property type="entry name" value="CELL CYCLE PROTEIN"/>
    <property type="match status" value="1"/>
</dbReference>
<feature type="transmembrane region" description="Helical" evidence="6">
    <location>
        <begin position="182"/>
        <end position="200"/>
    </location>
</feature>
<sequence length="362" mass="40178">MFERLKINSKLWKELDLVMLITTILIVCYGIVSIYSVVGVDFAQKQFTWLIISLIATYGIIIFDYRILSNYAGTFYWFTIFLLVLNEFMGSVVNGAKGWIKLGPVSIQPAEFAKLGLIIMLAKKLDDMEGDINNPKNFFTLIFYAAIPMLLIVKQPDMGMTMVCFFIILGIFFIAGLNSKVIISGLVAVVLMISIVWSVMPTYWRGRLSSFINPEQSGQYGYQAVQSKTAIGSGQLTGTGFLKGKQLKFVPESHTDCIISVIGEQWGFIGVVALLLLYGIILYRMIKIAATSKDIFGSIIVSGLVSYFLFAILQNIGMNLSIMPVTGITLPLVSYGGSSLLTNFMAIALVLNIGMRRKKINF</sequence>